<sequence>MLSLIEVENQIKSEITVNADGTGKATVRGTAKIVGVSQSAISQSLSSDKLGVSGLSVYLVAKGFEIDKLSLFLASGIPDLAVAAIASYYAMHAGRYCTEIAKMACEVFQAIGVRTWMQKIVGWEVAAITTPNIEADAVMLLEGMTVLAKGIKKATSDIRNDIASSNVIVVSEVREVATNSEERISAKVDAVQAELLNIRQLVEKPTIVEQVKAPRRKSQDQNINIHVPNESRYLELIAIAESSGMSRSQFFYEIIEKAMEVCVNG</sequence>
<dbReference type="AlphaFoldDB" id="A0A951QL18"/>
<reference evidence="1" key="1">
    <citation type="submission" date="2021-05" db="EMBL/GenBank/DDBJ databases">
        <authorList>
            <person name="Pietrasiak N."/>
            <person name="Ward R."/>
            <person name="Stajich J.E."/>
            <person name="Kurbessoian T."/>
        </authorList>
    </citation>
    <scope>NUCLEOTIDE SEQUENCE</scope>
    <source>
        <strain evidence="1">GSE-NOS-MK-12-04C</strain>
    </source>
</reference>
<dbReference type="Proteomes" id="UP000729701">
    <property type="component" value="Unassembled WGS sequence"/>
</dbReference>
<protein>
    <submittedName>
        <fullName evidence="1">Uncharacterized protein</fullName>
    </submittedName>
</protein>
<reference evidence="1" key="2">
    <citation type="journal article" date="2022" name="Microbiol. Resour. Announc.">
        <title>Metagenome Sequencing to Explore Phylogenomics of Terrestrial Cyanobacteria.</title>
        <authorList>
            <person name="Ward R.D."/>
            <person name="Stajich J.E."/>
            <person name="Johansen J.R."/>
            <person name="Huntemann M."/>
            <person name="Clum A."/>
            <person name="Foster B."/>
            <person name="Foster B."/>
            <person name="Roux S."/>
            <person name="Palaniappan K."/>
            <person name="Varghese N."/>
            <person name="Mukherjee S."/>
            <person name="Reddy T.B.K."/>
            <person name="Daum C."/>
            <person name="Copeland A."/>
            <person name="Chen I.A."/>
            <person name="Ivanova N.N."/>
            <person name="Kyrpides N.C."/>
            <person name="Shapiro N."/>
            <person name="Eloe-Fadrosh E.A."/>
            <person name="Pietrasiak N."/>
        </authorList>
    </citation>
    <scope>NUCLEOTIDE SEQUENCE</scope>
    <source>
        <strain evidence="1">GSE-NOS-MK-12-04C</strain>
    </source>
</reference>
<organism evidence="1 2">
    <name type="scientific">Cyanomargarita calcarea GSE-NOS-MK-12-04C</name>
    <dbReference type="NCBI Taxonomy" id="2839659"/>
    <lineage>
        <taxon>Bacteria</taxon>
        <taxon>Bacillati</taxon>
        <taxon>Cyanobacteriota</taxon>
        <taxon>Cyanophyceae</taxon>
        <taxon>Nostocales</taxon>
        <taxon>Cyanomargaritaceae</taxon>
        <taxon>Cyanomargarita</taxon>
    </lineage>
</organism>
<gene>
    <name evidence="1" type="ORF">KME60_03190</name>
</gene>
<evidence type="ECO:0000313" key="2">
    <source>
        <dbReference type="Proteomes" id="UP000729701"/>
    </source>
</evidence>
<proteinExistence type="predicted"/>
<name>A0A951QL18_9CYAN</name>
<dbReference type="EMBL" id="JAHHGZ010000003">
    <property type="protein sequence ID" value="MBW4666460.1"/>
    <property type="molecule type" value="Genomic_DNA"/>
</dbReference>
<evidence type="ECO:0000313" key="1">
    <source>
        <dbReference type="EMBL" id="MBW4666460.1"/>
    </source>
</evidence>
<accession>A0A951QL18</accession>
<comment type="caution">
    <text evidence="1">The sequence shown here is derived from an EMBL/GenBank/DDBJ whole genome shotgun (WGS) entry which is preliminary data.</text>
</comment>